<dbReference type="Gene3D" id="3.30.200.20">
    <property type="entry name" value="Phosphorylase Kinase, domain 1"/>
    <property type="match status" value="1"/>
</dbReference>
<accession>A0A2R5GSV3</accession>
<dbReference type="Pfam" id="PF07714">
    <property type="entry name" value="PK_Tyr_Ser-Thr"/>
    <property type="match status" value="1"/>
</dbReference>
<dbReference type="AlphaFoldDB" id="A0A2R5GSV3"/>
<dbReference type="GO" id="GO:0005524">
    <property type="term" value="F:ATP binding"/>
    <property type="evidence" value="ECO:0007669"/>
    <property type="project" value="UniProtKB-UniRule"/>
</dbReference>
<feature type="compositionally biased region" description="Low complexity" evidence="5">
    <location>
        <begin position="186"/>
        <end position="219"/>
    </location>
</feature>
<evidence type="ECO:0000256" key="1">
    <source>
        <dbReference type="ARBA" id="ARBA00022527"/>
    </source>
</evidence>
<dbReference type="CDD" id="cd13999">
    <property type="entry name" value="STKc_MAP3K-like"/>
    <property type="match status" value="1"/>
</dbReference>
<name>A0A2R5GSV3_9STRA</name>
<dbReference type="Proteomes" id="UP000241890">
    <property type="component" value="Unassembled WGS sequence"/>
</dbReference>
<feature type="domain" description="Protein kinase" evidence="6">
    <location>
        <begin position="291"/>
        <end position="550"/>
    </location>
</feature>
<dbReference type="SMART" id="SM00220">
    <property type="entry name" value="S_TKc"/>
    <property type="match status" value="1"/>
</dbReference>
<dbReference type="PANTHER" id="PTHR44329">
    <property type="entry name" value="SERINE/THREONINE-PROTEIN KINASE TNNI3K-RELATED"/>
    <property type="match status" value="1"/>
</dbReference>
<dbReference type="InterPro" id="IPR051681">
    <property type="entry name" value="Ser/Thr_Kinases-Pseudokinases"/>
</dbReference>
<sequence>MGCAQSKRDSRAAVDESADFEQLERLDADAEAAAQSSAGKNKARTRSKSKASAERLDEASSEALCADEAGGEASASDLETPGLPAGADPSAKAAKGRRRSASQSPNNAAPRISKQNSSAGSAGSGSHSAANSGPTSSSSSATTTTTTTATPTTATPVTATTATASTSSASKTSPASAETHSGNGDTAGAEAANTVEAAAPAGRMGRRGASSAGEAAKGANISRRGSADTGNGGNLRAHPSSSSSGSSNKNNNNSNSSNSNNNSSGNSRSNNGTGAADNDEFYGLDINYNDIELRESIGSGTYGQVFKCRYKGKQLALKKIFVPEGAMERAEMLEDFAKELGILSVLRHERIVQFKGAVRKHPTYALMFELCEGCVGTLLRMVRRRKVSVTWSICITIAKDCAEAVSYLHSLRPRILHRDLKSENLLLTSRFRCKLTDFGLSRVYEGRRRTMTVCGTPCWVAPEIFRGEAYNEKIDVYSFGVVLWELFTGRKPYTEYESVELPYRVGKKGLRPPLLKHVPPSINRLMRDCWHESPGMRPTFPEIEKRLAMIESELNDASCLNTPAHQTKVSWNQQVAHARQPGDAAAVPGTRRSHTSTVA</sequence>
<proteinExistence type="predicted"/>
<keyword evidence="8" id="KW-1185">Reference proteome</keyword>
<dbReference type="InterPro" id="IPR017441">
    <property type="entry name" value="Protein_kinase_ATP_BS"/>
</dbReference>
<feature type="compositionally biased region" description="Low complexity" evidence="5">
    <location>
        <begin position="240"/>
        <end position="272"/>
    </location>
</feature>
<reference evidence="7 8" key="1">
    <citation type="submission" date="2017-12" db="EMBL/GenBank/DDBJ databases">
        <title>Sequencing, de novo assembly and annotation of complete genome of a new Thraustochytrid species, strain FCC1311.</title>
        <authorList>
            <person name="Sedici K."/>
            <person name="Godart F."/>
            <person name="Aiese Cigliano R."/>
            <person name="Sanseverino W."/>
            <person name="Barakat M."/>
            <person name="Ortet P."/>
            <person name="Marechal E."/>
            <person name="Cagnac O."/>
            <person name="Amato A."/>
        </authorList>
    </citation>
    <scope>NUCLEOTIDE SEQUENCE [LARGE SCALE GENOMIC DNA]</scope>
</reference>
<dbReference type="OrthoDB" id="4062651at2759"/>
<dbReference type="InterPro" id="IPR011009">
    <property type="entry name" value="Kinase-like_dom_sf"/>
</dbReference>
<evidence type="ECO:0000256" key="2">
    <source>
        <dbReference type="ARBA" id="ARBA00022741"/>
    </source>
</evidence>
<keyword evidence="1" id="KW-0723">Serine/threonine-protein kinase</keyword>
<feature type="region of interest" description="Disordered" evidence="5">
    <location>
        <begin position="578"/>
        <end position="599"/>
    </location>
</feature>
<dbReference type="Gene3D" id="1.10.510.10">
    <property type="entry name" value="Transferase(Phosphotransferase) domain 1"/>
    <property type="match status" value="1"/>
</dbReference>
<dbReference type="PROSITE" id="PS00108">
    <property type="entry name" value="PROTEIN_KINASE_ST"/>
    <property type="match status" value="1"/>
</dbReference>
<evidence type="ECO:0000256" key="4">
    <source>
        <dbReference type="PROSITE-ProRule" id="PRU10141"/>
    </source>
</evidence>
<protein>
    <submittedName>
        <fullName evidence="7">Protein kinase, putative</fullName>
    </submittedName>
</protein>
<dbReference type="InterPro" id="IPR008271">
    <property type="entry name" value="Ser/Thr_kinase_AS"/>
</dbReference>
<dbReference type="PROSITE" id="PS00107">
    <property type="entry name" value="PROTEIN_KINASE_ATP"/>
    <property type="match status" value="1"/>
</dbReference>
<evidence type="ECO:0000256" key="5">
    <source>
        <dbReference type="SAM" id="MobiDB-lite"/>
    </source>
</evidence>
<feature type="region of interest" description="Disordered" evidence="5">
    <location>
        <begin position="29"/>
        <end position="276"/>
    </location>
</feature>
<organism evidence="7 8">
    <name type="scientific">Hondaea fermentalgiana</name>
    <dbReference type="NCBI Taxonomy" id="2315210"/>
    <lineage>
        <taxon>Eukaryota</taxon>
        <taxon>Sar</taxon>
        <taxon>Stramenopiles</taxon>
        <taxon>Bigyra</taxon>
        <taxon>Labyrinthulomycetes</taxon>
        <taxon>Thraustochytrida</taxon>
        <taxon>Thraustochytriidae</taxon>
        <taxon>Hondaea</taxon>
    </lineage>
</organism>
<dbReference type="InterPro" id="IPR000719">
    <property type="entry name" value="Prot_kinase_dom"/>
</dbReference>
<dbReference type="PRINTS" id="PR00109">
    <property type="entry name" value="TYRKINASE"/>
</dbReference>
<evidence type="ECO:0000313" key="8">
    <source>
        <dbReference type="Proteomes" id="UP000241890"/>
    </source>
</evidence>
<evidence type="ECO:0000259" key="6">
    <source>
        <dbReference type="PROSITE" id="PS50011"/>
    </source>
</evidence>
<gene>
    <name evidence="7" type="ORF">FCC1311_101792</name>
</gene>
<keyword evidence="7" id="KW-0418">Kinase</keyword>
<keyword evidence="7" id="KW-0808">Transferase</keyword>
<comment type="caution">
    <text evidence="7">The sequence shown here is derived from an EMBL/GenBank/DDBJ whole genome shotgun (WGS) entry which is preliminary data.</text>
</comment>
<dbReference type="EMBL" id="BEYU01000175">
    <property type="protein sequence ID" value="GBG33956.1"/>
    <property type="molecule type" value="Genomic_DNA"/>
</dbReference>
<feature type="compositionally biased region" description="Low complexity" evidence="5">
    <location>
        <begin position="116"/>
        <end position="179"/>
    </location>
</feature>
<keyword evidence="2 4" id="KW-0547">Nucleotide-binding</keyword>
<dbReference type="InterPro" id="IPR001245">
    <property type="entry name" value="Ser-Thr/Tyr_kinase_cat_dom"/>
</dbReference>
<dbReference type="PROSITE" id="PS50011">
    <property type="entry name" value="PROTEIN_KINASE_DOM"/>
    <property type="match status" value="1"/>
</dbReference>
<dbReference type="InParanoid" id="A0A2R5GSV3"/>
<evidence type="ECO:0000256" key="3">
    <source>
        <dbReference type="ARBA" id="ARBA00022840"/>
    </source>
</evidence>
<evidence type="ECO:0000313" key="7">
    <source>
        <dbReference type="EMBL" id="GBG33956.1"/>
    </source>
</evidence>
<dbReference type="GO" id="GO:0004674">
    <property type="term" value="F:protein serine/threonine kinase activity"/>
    <property type="evidence" value="ECO:0007669"/>
    <property type="project" value="UniProtKB-KW"/>
</dbReference>
<dbReference type="SUPFAM" id="SSF56112">
    <property type="entry name" value="Protein kinase-like (PK-like)"/>
    <property type="match status" value="1"/>
</dbReference>
<feature type="binding site" evidence="4">
    <location>
        <position position="318"/>
    </location>
    <ligand>
        <name>ATP</name>
        <dbReference type="ChEBI" id="CHEBI:30616"/>
    </ligand>
</feature>
<keyword evidence="3 4" id="KW-0067">ATP-binding</keyword>